<evidence type="ECO:0000256" key="1">
    <source>
        <dbReference type="SAM" id="MobiDB-lite"/>
    </source>
</evidence>
<dbReference type="eggNOG" id="COG2356">
    <property type="taxonomic scope" value="Bacteria"/>
</dbReference>
<feature type="compositionally biased region" description="Pro residues" evidence="1">
    <location>
        <begin position="315"/>
        <end position="347"/>
    </location>
</feature>
<feature type="region of interest" description="Disordered" evidence="1">
    <location>
        <begin position="367"/>
        <end position="387"/>
    </location>
</feature>
<protein>
    <submittedName>
        <fullName evidence="4">Excalibur domain protein</fullName>
    </submittedName>
</protein>
<dbReference type="SMART" id="SM00894">
    <property type="entry name" value="Excalibur"/>
    <property type="match status" value="1"/>
</dbReference>
<keyword evidence="5" id="KW-1185">Reference proteome</keyword>
<dbReference type="AlphaFoldDB" id="E2SBU5"/>
<dbReference type="Pfam" id="PF05901">
    <property type="entry name" value="Excalibur"/>
    <property type="match status" value="1"/>
</dbReference>
<accession>E2SBU5</accession>
<feature type="transmembrane region" description="Helical" evidence="2">
    <location>
        <begin position="44"/>
        <end position="62"/>
    </location>
</feature>
<feature type="compositionally biased region" description="Low complexity" evidence="1">
    <location>
        <begin position="69"/>
        <end position="78"/>
    </location>
</feature>
<dbReference type="Pfam" id="PF07510">
    <property type="entry name" value="GmrSD_C"/>
    <property type="match status" value="1"/>
</dbReference>
<reference evidence="4" key="1">
    <citation type="submission" date="2010-08" db="EMBL/GenBank/DDBJ databases">
        <authorList>
            <person name="Muzny D."/>
            <person name="Qin X."/>
            <person name="Buhay C."/>
            <person name="Dugan-Rocha S."/>
            <person name="Ding Y."/>
            <person name="Chen G."/>
            <person name="Hawes A."/>
            <person name="Holder M."/>
            <person name="Jhangiani S."/>
            <person name="Johnson A."/>
            <person name="Khan Z."/>
            <person name="Li Z."/>
            <person name="Liu W."/>
            <person name="Liu X."/>
            <person name="Perez L."/>
            <person name="Shen H."/>
            <person name="Wang Q."/>
            <person name="Watt J."/>
            <person name="Xi L."/>
            <person name="Xin Y."/>
            <person name="Zhou J."/>
            <person name="Deng J."/>
            <person name="Jiang H."/>
            <person name="Liu Y."/>
            <person name="Qu J."/>
            <person name="Song X.-Z."/>
            <person name="Zhang L."/>
            <person name="Villasana D."/>
            <person name="Johnson A."/>
            <person name="Liu J."/>
            <person name="Liyanage D."/>
            <person name="Lorensuhewa L."/>
            <person name="Robinson T."/>
            <person name="Song A."/>
            <person name="Song B.-B."/>
            <person name="Dinh H."/>
            <person name="Thornton R."/>
            <person name="Coyle M."/>
            <person name="Francisco L."/>
            <person name="Jackson L."/>
            <person name="Javaid M."/>
            <person name="Korchina V."/>
            <person name="Kovar C."/>
            <person name="Mata R."/>
            <person name="Mathew T."/>
            <person name="Ngo R."/>
            <person name="Nguyen L."/>
            <person name="Nguyen N."/>
            <person name="Okwuonu G."/>
            <person name="Ongeri F."/>
            <person name="Pham C."/>
            <person name="Simmons D."/>
            <person name="Wilczek-Boney K."/>
            <person name="Hale W."/>
            <person name="Jakkamsetti A."/>
            <person name="Pham P."/>
            <person name="Ruth R."/>
            <person name="San Lucas F."/>
            <person name="Warren J."/>
            <person name="Zhang J."/>
            <person name="Zhao Z."/>
            <person name="Zhou C."/>
            <person name="Zhu D."/>
            <person name="Lee S."/>
            <person name="Bess C."/>
            <person name="Blankenburg K."/>
            <person name="Forbes L."/>
            <person name="Fu Q."/>
            <person name="Gubbala S."/>
            <person name="Hirani K."/>
            <person name="Jayaseelan J.C."/>
            <person name="Lara F."/>
            <person name="Munidasa M."/>
            <person name="Palculict T."/>
            <person name="Patil S."/>
            <person name="Pu L.-L."/>
            <person name="Saada N."/>
            <person name="Tang L."/>
            <person name="Weissenberger G."/>
            <person name="Zhu Y."/>
            <person name="Hemphill L."/>
            <person name="Shang Y."/>
            <person name="Youmans B."/>
            <person name="Ayvaz T."/>
            <person name="Ross M."/>
            <person name="Santibanez J."/>
            <person name="Aqrawi P."/>
            <person name="Gross S."/>
            <person name="Joshi V."/>
            <person name="Fowler G."/>
            <person name="Nazareth L."/>
            <person name="Reid J."/>
            <person name="Worley K."/>
            <person name="Petrosino J."/>
            <person name="Highlander S."/>
            <person name="Gibbs R."/>
        </authorList>
    </citation>
    <scope>NUCLEOTIDE SEQUENCE [LARGE SCALE GENOMIC DNA]</scope>
    <source>
        <strain evidence="4">DSM 15272</strain>
    </source>
</reference>
<keyword evidence="2" id="KW-0812">Transmembrane</keyword>
<sequence>MCLMGLVDSGLEGLLGFSGLYVLGVAVVALIRGHVEWAGMRSRALGGVALATAFALIAFSGASADPQPESSSAAVASEESVDKEDEEPEPAPTPEPTSEPTTPAVSPASAEQGTALSAVAALAVKGRAPKTGYSREAFGQAWFDADRNGCDTRNDMLRRDLVEKNMSNSCKVLAGTLRPDPYTGQEIRFEVGGPSEVDIDHVVALSDAWQKGAGTWSAERRLAFANDPLNLLAVDAGANRSKGDGDAATWLPPNRPYRCEYIARQVAVKVKYEVWVTAAERDAMVRVLSNCADLAATDPGTAPTEAALPRSSAPTTPPPAPAPAPAPAPFAPQPPPPPAPAPPPPAPSSVYYENCTAVRAAGAAPIYAGQPGYSNKLDRDGDGVACE</sequence>
<comment type="caution">
    <text evidence="4">The sequence shown here is derived from an EMBL/GenBank/DDBJ whole genome shotgun (WGS) entry which is preliminary data.</text>
</comment>
<feature type="compositionally biased region" description="Acidic residues" evidence="1">
    <location>
        <begin position="79"/>
        <end position="89"/>
    </location>
</feature>
<feature type="compositionally biased region" description="Low complexity" evidence="1">
    <location>
        <begin position="98"/>
        <end position="111"/>
    </location>
</feature>
<feature type="region of interest" description="Disordered" evidence="1">
    <location>
        <begin position="299"/>
        <end position="348"/>
    </location>
</feature>
<feature type="transmembrane region" description="Helical" evidence="2">
    <location>
        <begin position="13"/>
        <end position="32"/>
    </location>
</feature>
<keyword evidence="2" id="KW-1133">Transmembrane helix</keyword>
<dbReference type="STRING" id="585531.HMPREF0063_11504"/>
<dbReference type="eggNOG" id="COG3064">
    <property type="taxonomic scope" value="Bacteria"/>
</dbReference>
<evidence type="ECO:0000313" key="4">
    <source>
        <dbReference type="EMBL" id="EFQ83231.1"/>
    </source>
</evidence>
<feature type="compositionally biased region" description="Basic and acidic residues" evidence="1">
    <location>
        <begin position="376"/>
        <end position="387"/>
    </location>
</feature>
<dbReference type="InterPro" id="IPR008613">
    <property type="entry name" value="Excalibur_Ca-bd_domain"/>
</dbReference>
<dbReference type="InterPro" id="IPR011089">
    <property type="entry name" value="GmrSD_C"/>
</dbReference>
<dbReference type="PANTHER" id="PTHR24094">
    <property type="entry name" value="SECRETED PROTEIN"/>
    <property type="match status" value="1"/>
</dbReference>
<dbReference type="Proteomes" id="UP000003111">
    <property type="component" value="Unassembled WGS sequence"/>
</dbReference>
<organism evidence="4 5">
    <name type="scientific">Aeromicrobium marinum DSM 15272</name>
    <dbReference type="NCBI Taxonomy" id="585531"/>
    <lineage>
        <taxon>Bacteria</taxon>
        <taxon>Bacillati</taxon>
        <taxon>Actinomycetota</taxon>
        <taxon>Actinomycetes</taxon>
        <taxon>Propionibacteriales</taxon>
        <taxon>Nocardioidaceae</taxon>
        <taxon>Aeromicrobium</taxon>
    </lineage>
</organism>
<feature type="domain" description="Excalibur calcium-binding" evidence="3">
    <location>
        <begin position="351"/>
        <end position="387"/>
    </location>
</feature>
<dbReference type="PANTHER" id="PTHR24094:SF15">
    <property type="entry name" value="AMP-DEPENDENT SYNTHETASE_LIGASE DOMAIN-CONTAINING PROTEIN-RELATED"/>
    <property type="match status" value="1"/>
</dbReference>
<proteinExistence type="predicted"/>
<keyword evidence="2" id="KW-0472">Membrane</keyword>
<dbReference type="HOGENOM" id="CLU_043034_0_0_11"/>
<feature type="region of interest" description="Disordered" evidence="1">
    <location>
        <begin position="63"/>
        <end position="111"/>
    </location>
</feature>
<name>E2SBU5_9ACTN</name>
<gene>
    <name evidence="4" type="ORF">HMPREF0063_11504</name>
</gene>
<evidence type="ECO:0000256" key="2">
    <source>
        <dbReference type="SAM" id="Phobius"/>
    </source>
</evidence>
<evidence type="ECO:0000259" key="3">
    <source>
        <dbReference type="SMART" id="SM00894"/>
    </source>
</evidence>
<dbReference type="EMBL" id="ACLF03000005">
    <property type="protein sequence ID" value="EFQ83231.1"/>
    <property type="molecule type" value="Genomic_DNA"/>
</dbReference>
<evidence type="ECO:0000313" key="5">
    <source>
        <dbReference type="Proteomes" id="UP000003111"/>
    </source>
</evidence>